<accession>A0ABW9XLJ1</accession>
<protein>
    <submittedName>
        <fullName evidence="1">Uncharacterized protein</fullName>
    </submittedName>
</protein>
<keyword evidence="2" id="KW-1185">Reference proteome</keyword>
<name>A0ABW9XLJ1_9BACL</name>
<gene>
    <name evidence="1" type="ORF">GT019_06090</name>
</gene>
<reference evidence="1 2" key="1">
    <citation type="submission" date="2020-01" db="EMBL/GenBank/DDBJ databases">
        <title>Paenibacillus soybeanensis sp. nov. isolated from the nodules of soybean (Glycine max(L.) Merr).</title>
        <authorList>
            <person name="Wang H."/>
        </authorList>
    </citation>
    <scope>NUCLEOTIDE SEQUENCE [LARGE SCALE GENOMIC DNA]</scope>
    <source>
        <strain evidence="1 2">T1</strain>
    </source>
</reference>
<evidence type="ECO:0000313" key="2">
    <source>
        <dbReference type="Proteomes" id="UP000665561"/>
    </source>
</evidence>
<organism evidence="1 2">
    <name type="scientific">Paenibacillus glycinis</name>
    <dbReference type="NCBI Taxonomy" id="2697035"/>
    <lineage>
        <taxon>Bacteria</taxon>
        <taxon>Bacillati</taxon>
        <taxon>Bacillota</taxon>
        <taxon>Bacilli</taxon>
        <taxon>Bacillales</taxon>
        <taxon>Paenibacillaceae</taxon>
        <taxon>Paenibacillus</taxon>
    </lineage>
</organism>
<sequence length="95" mass="10665">MPTVLRHRVSGEIACGMLKNVYDFAYYGALRWDDNEKAEEESASALALAGYEDDSGWDALEVGEERLKLFNVKLNNDRGRRLLLQSDGTIAVIRS</sequence>
<dbReference type="RefSeq" id="WP_161741886.1">
    <property type="nucleotide sequence ID" value="NZ_JAAAMV010000002.1"/>
</dbReference>
<dbReference type="EMBL" id="JAAAMV010000002">
    <property type="protein sequence ID" value="NBD23436.1"/>
    <property type="molecule type" value="Genomic_DNA"/>
</dbReference>
<comment type="caution">
    <text evidence="1">The sequence shown here is derived from an EMBL/GenBank/DDBJ whole genome shotgun (WGS) entry which is preliminary data.</text>
</comment>
<evidence type="ECO:0000313" key="1">
    <source>
        <dbReference type="EMBL" id="NBD23436.1"/>
    </source>
</evidence>
<dbReference type="Proteomes" id="UP000665561">
    <property type="component" value="Unassembled WGS sequence"/>
</dbReference>
<proteinExistence type="predicted"/>